<protein>
    <recommendedName>
        <fullName evidence="7">AP2/ERF domain-containing protein</fullName>
    </recommendedName>
</protein>
<evidence type="ECO:0000256" key="2">
    <source>
        <dbReference type="ARBA" id="ARBA00023015"/>
    </source>
</evidence>
<dbReference type="PROSITE" id="PS51032">
    <property type="entry name" value="AP2_ERF"/>
    <property type="match status" value="2"/>
</dbReference>
<reference evidence="8" key="1">
    <citation type="submission" date="2021-05" db="EMBL/GenBank/DDBJ databases">
        <title>The genome of the haptophyte Pavlova lutheri (Diacronema luteri, Pavlovales) - a model for lipid biosynthesis in eukaryotic algae.</title>
        <authorList>
            <person name="Hulatt C.J."/>
            <person name="Posewitz M.C."/>
        </authorList>
    </citation>
    <scope>NUCLEOTIDE SEQUENCE</scope>
    <source>
        <strain evidence="8">NIVA-4/92</strain>
    </source>
</reference>
<accession>A0A8J6C706</accession>
<dbReference type="PANTHER" id="PTHR31194:SF189">
    <property type="entry name" value="AP2_ERF DOMAIN-CONTAINING PROTEIN"/>
    <property type="match status" value="1"/>
</dbReference>
<dbReference type="GO" id="GO:0005634">
    <property type="term" value="C:nucleus"/>
    <property type="evidence" value="ECO:0007669"/>
    <property type="project" value="UniProtKB-SubCell"/>
</dbReference>
<dbReference type="PANTHER" id="PTHR31194">
    <property type="entry name" value="SHN SHINE , DNA BINDING / TRANSCRIPTION FACTOR"/>
    <property type="match status" value="1"/>
</dbReference>
<comment type="subcellular location">
    <subcellularLocation>
        <location evidence="1">Nucleus</location>
    </subcellularLocation>
</comment>
<dbReference type="InterPro" id="IPR050913">
    <property type="entry name" value="AP2/ERF_ERF"/>
</dbReference>
<evidence type="ECO:0000256" key="4">
    <source>
        <dbReference type="ARBA" id="ARBA00023163"/>
    </source>
</evidence>
<dbReference type="OrthoDB" id="1932364at2759"/>
<evidence type="ECO:0000256" key="1">
    <source>
        <dbReference type="ARBA" id="ARBA00004123"/>
    </source>
</evidence>
<evidence type="ECO:0000259" key="7">
    <source>
        <dbReference type="PROSITE" id="PS51032"/>
    </source>
</evidence>
<dbReference type="InterPro" id="IPR001471">
    <property type="entry name" value="AP2/ERF_dom"/>
</dbReference>
<organism evidence="8 9">
    <name type="scientific">Diacronema lutheri</name>
    <name type="common">Unicellular marine alga</name>
    <name type="synonym">Monochrysis lutheri</name>
    <dbReference type="NCBI Taxonomy" id="2081491"/>
    <lineage>
        <taxon>Eukaryota</taxon>
        <taxon>Haptista</taxon>
        <taxon>Haptophyta</taxon>
        <taxon>Pavlovophyceae</taxon>
        <taxon>Pavlovales</taxon>
        <taxon>Pavlovaceae</taxon>
        <taxon>Diacronema</taxon>
    </lineage>
</organism>
<evidence type="ECO:0000313" key="8">
    <source>
        <dbReference type="EMBL" id="KAG8464047.1"/>
    </source>
</evidence>
<dbReference type="SUPFAM" id="SSF54171">
    <property type="entry name" value="DNA-binding domain"/>
    <property type="match status" value="2"/>
</dbReference>
<keyword evidence="3" id="KW-0238">DNA-binding</keyword>
<name>A0A8J6C706_DIALT</name>
<feature type="domain" description="AP2/ERF" evidence="7">
    <location>
        <begin position="204"/>
        <end position="272"/>
    </location>
</feature>
<gene>
    <name evidence="8" type="ORF">KFE25_000215</name>
</gene>
<evidence type="ECO:0000256" key="5">
    <source>
        <dbReference type="ARBA" id="ARBA00023242"/>
    </source>
</evidence>
<dbReference type="GO" id="GO:0003700">
    <property type="term" value="F:DNA-binding transcription factor activity"/>
    <property type="evidence" value="ECO:0007669"/>
    <property type="project" value="InterPro"/>
</dbReference>
<feature type="domain" description="AP2/ERF" evidence="7">
    <location>
        <begin position="120"/>
        <end position="177"/>
    </location>
</feature>
<dbReference type="EMBL" id="JAGTXO010000014">
    <property type="protein sequence ID" value="KAG8464047.1"/>
    <property type="molecule type" value="Genomic_DNA"/>
</dbReference>
<dbReference type="AlphaFoldDB" id="A0A8J6C706"/>
<feature type="region of interest" description="Disordered" evidence="6">
    <location>
        <begin position="295"/>
        <end position="333"/>
    </location>
</feature>
<dbReference type="InterPro" id="IPR016177">
    <property type="entry name" value="DNA-bd_dom_sf"/>
</dbReference>
<keyword evidence="5" id="KW-0539">Nucleus</keyword>
<comment type="caution">
    <text evidence="8">The sequence shown here is derived from an EMBL/GenBank/DDBJ whole genome shotgun (WGS) entry which is preliminary data.</text>
</comment>
<dbReference type="Gene3D" id="3.30.730.10">
    <property type="entry name" value="AP2/ERF domain"/>
    <property type="match status" value="2"/>
</dbReference>
<keyword evidence="4" id="KW-0804">Transcription</keyword>
<evidence type="ECO:0000256" key="6">
    <source>
        <dbReference type="SAM" id="MobiDB-lite"/>
    </source>
</evidence>
<keyword evidence="9" id="KW-1185">Reference proteome</keyword>
<dbReference type="GO" id="GO:0003677">
    <property type="term" value="F:DNA binding"/>
    <property type="evidence" value="ECO:0007669"/>
    <property type="project" value="UniProtKB-KW"/>
</dbReference>
<dbReference type="Proteomes" id="UP000751190">
    <property type="component" value="Unassembled WGS sequence"/>
</dbReference>
<keyword evidence="2" id="KW-0805">Transcription regulation</keyword>
<dbReference type="InterPro" id="IPR036955">
    <property type="entry name" value="AP2/ERF_dom_sf"/>
</dbReference>
<proteinExistence type="predicted"/>
<evidence type="ECO:0000313" key="9">
    <source>
        <dbReference type="Proteomes" id="UP000751190"/>
    </source>
</evidence>
<evidence type="ECO:0000256" key="3">
    <source>
        <dbReference type="ARBA" id="ARBA00023125"/>
    </source>
</evidence>
<sequence>MLLPAKAACDVFAMPSSQERSTWHGEVEATGALNVDFRNKLLGSLAKSHGEIERRIRRWLALLELVRARAAAHARTRLSVRHYILTAAAGPEAENYMALPVAAQPIALIAPSIVEPLTVRYHGCYSSSGLARPFKAAIKWNRTRYYLGSFPTAKQAARAYDWAARLINDHRPLNFAPDEHLGDEPSNEGARRLRAAVRSRTDPRIRGHREYVGCSLNKNSGKINAQIMWGGKKHNLGSYRTALEAAKAYDWAARQLGDRPLNLPPSADLGEPPRCSAAERLRAFVREQACHHAVNTRARGNRGALSQTKAKGPGDVPRGRRHPRGRRQAQSSP</sequence>